<feature type="region of interest" description="Disordered" evidence="1">
    <location>
        <begin position="280"/>
        <end position="302"/>
    </location>
</feature>
<keyword evidence="3" id="KW-1185">Reference proteome</keyword>
<dbReference type="EMBL" id="KE344967">
    <property type="protein sequence ID" value="EXB88472.1"/>
    <property type="molecule type" value="Genomic_DNA"/>
</dbReference>
<evidence type="ECO:0000313" key="2">
    <source>
        <dbReference type="EMBL" id="EXB88472.1"/>
    </source>
</evidence>
<feature type="compositionally biased region" description="Basic residues" evidence="1">
    <location>
        <begin position="293"/>
        <end position="302"/>
    </location>
</feature>
<proteinExistence type="predicted"/>
<gene>
    <name evidence="2" type="ORF">L484_001954</name>
</gene>
<name>W9RNK5_9ROSA</name>
<reference evidence="3" key="1">
    <citation type="submission" date="2013-01" db="EMBL/GenBank/DDBJ databases">
        <title>Draft Genome Sequence of a Mulberry Tree, Morus notabilis C.K. Schneid.</title>
        <authorList>
            <person name="He N."/>
            <person name="Zhao S."/>
        </authorList>
    </citation>
    <scope>NUCLEOTIDE SEQUENCE</scope>
</reference>
<organism evidence="2 3">
    <name type="scientific">Morus notabilis</name>
    <dbReference type="NCBI Taxonomy" id="981085"/>
    <lineage>
        <taxon>Eukaryota</taxon>
        <taxon>Viridiplantae</taxon>
        <taxon>Streptophyta</taxon>
        <taxon>Embryophyta</taxon>
        <taxon>Tracheophyta</taxon>
        <taxon>Spermatophyta</taxon>
        <taxon>Magnoliopsida</taxon>
        <taxon>eudicotyledons</taxon>
        <taxon>Gunneridae</taxon>
        <taxon>Pentapetalae</taxon>
        <taxon>rosids</taxon>
        <taxon>fabids</taxon>
        <taxon>Rosales</taxon>
        <taxon>Moraceae</taxon>
        <taxon>Moreae</taxon>
        <taxon>Morus</taxon>
    </lineage>
</organism>
<dbReference type="Proteomes" id="UP000030645">
    <property type="component" value="Unassembled WGS sequence"/>
</dbReference>
<protein>
    <submittedName>
        <fullName evidence="2">Uncharacterized protein</fullName>
    </submittedName>
</protein>
<accession>W9RNK5</accession>
<dbReference type="AlphaFoldDB" id="W9RNK5"/>
<evidence type="ECO:0000313" key="3">
    <source>
        <dbReference type="Proteomes" id="UP000030645"/>
    </source>
</evidence>
<sequence length="302" mass="33066">MISHYFPYLQNLSAVPLPAYGRVGRASLTFISRWTHFLGIVRATRDIVPVAPGVEVQLSPQRRPRQGGEPSLVIGGSIEQGVTATVPSPSQAQPIIPAAVQIGASHTQEGGPPQNLNATEETPAGTLPHVGLISSAAKVIVNITDPANNEIIMTSTFTNIDVPSDISTRLQVSSPRHLALTPLIQLPRDLNPTLQYWCHFYHTKDPGFLPMLDRLHDWFRYTVAATAYIRKITYSGRQRKASSTVVGIRQWAARINGELGNMMKNGKRCLELLPISPSLHRSATPQKPPQAHQKQKKGCCLS</sequence>
<evidence type="ECO:0000256" key="1">
    <source>
        <dbReference type="SAM" id="MobiDB-lite"/>
    </source>
</evidence>